<dbReference type="InterPro" id="IPR002018">
    <property type="entry name" value="CarbesteraseB"/>
</dbReference>
<feature type="chain" id="PRO_5044528550" description="Carboxylic ester hydrolase" evidence="6">
    <location>
        <begin position="19"/>
        <end position="564"/>
    </location>
</feature>
<feature type="signal peptide" evidence="6">
    <location>
        <begin position="1"/>
        <end position="18"/>
    </location>
</feature>
<dbReference type="SUPFAM" id="SSF53474">
    <property type="entry name" value="alpha/beta-Hydrolases"/>
    <property type="match status" value="1"/>
</dbReference>
<comment type="caution">
    <text evidence="8">The sequence shown here is derived from an EMBL/GenBank/DDBJ whole genome shotgun (WGS) entry which is preliminary data.</text>
</comment>
<dbReference type="Gene3D" id="3.40.50.1820">
    <property type="entry name" value="alpha/beta hydrolase"/>
    <property type="match status" value="1"/>
</dbReference>
<evidence type="ECO:0000256" key="6">
    <source>
        <dbReference type="RuleBase" id="RU361235"/>
    </source>
</evidence>
<evidence type="ECO:0000256" key="3">
    <source>
        <dbReference type="ARBA" id="ARBA00022801"/>
    </source>
</evidence>
<dbReference type="EC" id="3.1.1.-" evidence="6"/>
<dbReference type="PROSITE" id="PS00941">
    <property type="entry name" value="CARBOXYLESTERASE_B_2"/>
    <property type="match status" value="1"/>
</dbReference>
<evidence type="ECO:0000313" key="9">
    <source>
        <dbReference type="Proteomes" id="UP001566132"/>
    </source>
</evidence>
<evidence type="ECO:0000256" key="1">
    <source>
        <dbReference type="ARBA" id="ARBA00005964"/>
    </source>
</evidence>
<comment type="similarity">
    <text evidence="1 6">Belongs to the type-B carboxylesterase/lipase family.</text>
</comment>
<sequence>MFKLTFLFGFLAINLSDALQVITLDGAVEGASKTTYAGNTYYAFYSIPYAQPPTGSLRFQAPVAVQPWSGVHDATKEGNICYQVNVDSADENEDCLTLNVYTPKDPSQNSTKLPVLFYIHGGGFSWGSGQTKGATGGIEPGFFMDDNIVMVSVNYRLGPFGFFATGDSIIPGNAGLKDQTLALQWVQKNIEVFGGDPKKVTIFGESAGGASVGYHIVSPLSNGLFSGGIVASGTSLCPWAYQRNQTEITFKTASFIDSQFDTNRDSKALFTFLQTANAKDIDTASKKYSDWAQSYNDTGLNGVINGQLQQGFFYAPVVEPENTGAFITETPYEIFAGGTFNKVPILIGACADEGLISYNENLQWILSVYDSDHSILVPQNMHISDSATKQTVGDAIKNEYSPSDDMQYNLVSGIKYFTDHVFQRSLIRHAELQSKFTDVYFYKFSYSGQMGGNTNNVYPGTSNVTHVEEGNYIWQRANPTSFPQTDQLVHQRLMKIWINFITSYNPTPSADPVLQNVVWPTLKESSLKYVDITSNLTVSTDPLSTYSFWKGLYEKYGVEPFDTY</sequence>
<evidence type="ECO:0000256" key="2">
    <source>
        <dbReference type="ARBA" id="ARBA00022487"/>
    </source>
</evidence>
<dbReference type="InterPro" id="IPR019826">
    <property type="entry name" value="Carboxylesterase_B_AS"/>
</dbReference>
<dbReference type="PANTHER" id="PTHR43142">
    <property type="entry name" value="CARBOXYLIC ESTER HYDROLASE"/>
    <property type="match status" value="1"/>
</dbReference>
<evidence type="ECO:0000256" key="5">
    <source>
        <dbReference type="ARBA" id="ARBA00023180"/>
    </source>
</evidence>
<dbReference type="Pfam" id="PF00135">
    <property type="entry name" value="COesterase"/>
    <property type="match status" value="1"/>
</dbReference>
<keyword evidence="4" id="KW-1015">Disulfide bond</keyword>
<dbReference type="InterPro" id="IPR019819">
    <property type="entry name" value="Carboxylesterase_B_CS"/>
</dbReference>
<keyword evidence="2" id="KW-0719">Serine esterase</keyword>
<reference evidence="8 9" key="1">
    <citation type="submission" date="2024-05" db="EMBL/GenBank/DDBJ databases">
        <title>Genetic variation in Jamaican populations of the coffee berry borer (Hypothenemus hampei).</title>
        <authorList>
            <person name="Errbii M."/>
            <person name="Myrie A."/>
        </authorList>
    </citation>
    <scope>NUCLEOTIDE SEQUENCE [LARGE SCALE GENOMIC DNA]</scope>
    <source>
        <strain evidence="8">JA-Hopewell-2020-01-JO</strain>
        <tissue evidence="8">Whole body</tissue>
    </source>
</reference>
<dbReference type="GO" id="GO:0052689">
    <property type="term" value="F:carboxylic ester hydrolase activity"/>
    <property type="evidence" value="ECO:0007669"/>
    <property type="project" value="UniProtKB-KW"/>
</dbReference>
<dbReference type="PROSITE" id="PS00122">
    <property type="entry name" value="CARBOXYLESTERASE_B_1"/>
    <property type="match status" value="1"/>
</dbReference>
<accession>A0ABD1EZ26</accession>
<name>A0ABD1EZ26_HYPHA</name>
<keyword evidence="3 6" id="KW-0378">Hydrolase</keyword>
<evidence type="ECO:0000313" key="8">
    <source>
        <dbReference type="EMBL" id="KAL1506253.1"/>
    </source>
</evidence>
<dbReference type="PANTHER" id="PTHR43142:SF1">
    <property type="entry name" value="CARBOXYLIC ESTER HYDROLASE"/>
    <property type="match status" value="1"/>
</dbReference>
<keyword evidence="6" id="KW-0732">Signal</keyword>
<dbReference type="InterPro" id="IPR029058">
    <property type="entry name" value="AB_hydrolase_fold"/>
</dbReference>
<dbReference type="EMBL" id="JBDJPC010000004">
    <property type="protein sequence ID" value="KAL1506253.1"/>
    <property type="molecule type" value="Genomic_DNA"/>
</dbReference>
<keyword evidence="9" id="KW-1185">Reference proteome</keyword>
<proteinExistence type="inferred from homology"/>
<keyword evidence="5" id="KW-0325">Glycoprotein</keyword>
<evidence type="ECO:0000256" key="4">
    <source>
        <dbReference type="ARBA" id="ARBA00023157"/>
    </source>
</evidence>
<protein>
    <recommendedName>
        <fullName evidence="6">Carboxylic ester hydrolase</fullName>
        <ecNumber evidence="6">3.1.1.-</ecNumber>
    </recommendedName>
</protein>
<gene>
    <name evidence="8" type="ORF">ABEB36_005649</name>
</gene>
<organism evidence="8 9">
    <name type="scientific">Hypothenemus hampei</name>
    <name type="common">Coffee berry borer</name>
    <dbReference type="NCBI Taxonomy" id="57062"/>
    <lineage>
        <taxon>Eukaryota</taxon>
        <taxon>Metazoa</taxon>
        <taxon>Ecdysozoa</taxon>
        <taxon>Arthropoda</taxon>
        <taxon>Hexapoda</taxon>
        <taxon>Insecta</taxon>
        <taxon>Pterygota</taxon>
        <taxon>Neoptera</taxon>
        <taxon>Endopterygota</taxon>
        <taxon>Coleoptera</taxon>
        <taxon>Polyphaga</taxon>
        <taxon>Cucujiformia</taxon>
        <taxon>Curculionidae</taxon>
        <taxon>Scolytinae</taxon>
        <taxon>Hypothenemus</taxon>
    </lineage>
</organism>
<evidence type="ECO:0000259" key="7">
    <source>
        <dbReference type="Pfam" id="PF00135"/>
    </source>
</evidence>
<feature type="domain" description="Carboxylesterase type B" evidence="7">
    <location>
        <begin position="20"/>
        <end position="539"/>
    </location>
</feature>
<dbReference type="AlphaFoldDB" id="A0ABD1EZ26"/>
<dbReference type="Proteomes" id="UP001566132">
    <property type="component" value="Unassembled WGS sequence"/>
</dbReference>